<dbReference type="PATRIC" id="fig|455434.6.peg.457"/>
<proteinExistence type="predicted"/>
<dbReference type="EMBL" id="CP000805">
    <property type="protein sequence ID" value="ACD70880.1"/>
    <property type="molecule type" value="Genomic_DNA"/>
</dbReference>
<protein>
    <recommendedName>
        <fullName evidence="4">GWxTD domain-containing protein</fullName>
    </recommendedName>
</protein>
<accession>A0A0H3BKJ1</accession>
<evidence type="ECO:0000313" key="2">
    <source>
        <dbReference type="EMBL" id="ACD70880.1"/>
    </source>
</evidence>
<name>A0A0H3BKJ1_TREPS</name>
<dbReference type="Proteomes" id="UP000001202">
    <property type="component" value="Chromosome"/>
</dbReference>
<evidence type="ECO:0000313" key="3">
    <source>
        <dbReference type="Proteomes" id="UP000001202"/>
    </source>
</evidence>
<organism evidence="2 3">
    <name type="scientific">Treponema pallidum subsp. pallidum (strain SS14)</name>
    <dbReference type="NCBI Taxonomy" id="455434"/>
    <lineage>
        <taxon>Bacteria</taxon>
        <taxon>Pseudomonadati</taxon>
        <taxon>Spirochaetota</taxon>
        <taxon>Spirochaetia</taxon>
        <taxon>Spirochaetales</taxon>
        <taxon>Treponemataceae</taxon>
        <taxon>Treponema</taxon>
    </lineage>
</organism>
<dbReference type="KEGG" id="tpp:TPASS_0455"/>
<feature type="chain" id="PRO_5002605142" description="GWxTD domain-containing protein" evidence="1">
    <location>
        <begin position="35"/>
        <end position="334"/>
    </location>
</feature>
<dbReference type="AlphaFoldDB" id="A0A0H3BKJ1"/>
<reference evidence="2 3" key="1">
    <citation type="journal article" date="2008" name="BMC Microbiol.">
        <title>Complete genome sequence of Treponema pallidum ssp. pallidum strain SS14 determined with oligonucleotide arrays.</title>
        <authorList>
            <person name="Matejkova P."/>
            <person name="Strouhal M."/>
            <person name="Smajs D."/>
            <person name="Norris S.J."/>
            <person name="Palzkill T."/>
            <person name="Petrosino J.F."/>
            <person name="Sodergren E."/>
            <person name="Norton J.E."/>
            <person name="Singh J."/>
            <person name="Richmond T.A."/>
            <person name="Molla M.N."/>
            <person name="Albert T.J."/>
            <person name="Weinstock G.M."/>
        </authorList>
    </citation>
    <scope>NUCLEOTIDE SEQUENCE [LARGE SCALE GENOMIC DNA]</scope>
    <source>
        <strain evidence="2 3">SS14</strain>
    </source>
</reference>
<feature type="signal peptide" evidence="1">
    <location>
        <begin position="1"/>
        <end position="34"/>
    </location>
</feature>
<evidence type="ECO:0000256" key="1">
    <source>
        <dbReference type="SAM" id="SignalP"/>
    </source>
</evidence>
<keyword evidence="1" id="KW-0732">Signal</keyword>
<sequence length="334" mass="38895">MPTLRWQGWRMKLKRSLIVGGGLLLCCAHGYAQAKGARASVHIAYHNRTIYFPGTHESEPIWVKVSLTNTGKDTLRFKLADDRTFSVDFSIRTMKNRALAHTDEWIRKRSTHRPVYFREISLEPGESYSFVENVKHYLDVQSAGLYFLTLLFYPELKRERTGDEDHLASNTLTLEVQPAPAAAALGALPVSPPVGEVLQPQRLSPDRVIEYVLNARQKSHWERFFLYLDLAKMLSRDAGRSRRFNAESEAGRYNMIDTYKHELRQERVDKDIAAIPVEFRIEKTVYTATDAEVRVLEWFEYRDFREKKRFTYHLSSRDGIWYVHDYVVENLGTE</sequence>
<evidence type="ECO:0008006" key="4">
    <source>
        <dbReference type="Google" id="ProtNLM"/>
    </source>
</evidence>
<gene>
    <name evidence="2" type="ordered locus">TPASS_0455</name>
</gene>